<dbReference type="AlphaFoldDB" id="A1AZP6"/>
<evidence type="ECO:0000313" key="3">
    <source>
        <dbReference type="Proteomes" id="UP000000361"/>
    </source>
</evidence>
<name>A1AZP6_PARDP</name>
<dbReference type="KEGG" id="pde:Pden_0628"/>
<proteinExistence type="predicted"/>
<accession>A1AZP6</accession>
<dbReference type="Pfam" id="PF05099">
    <property type="entry name" value="TerB"/>
    <property type="match status" value="1"/>
</dbReference>
<dbReference type="CDD" id="cd07177">
    <property type="entry name" value="terB_like"/>
    <property type="match status" value="1"/>
</dbReference>
<dbReference type="HOGENOM" id="CLU_068018_0_0_5"/>
<dbReference type="RefSeq" id="WP_011746973.1">
    <property type="nucleotide sequence ID" value="NC_008686.1"/>
</dbReference>
<dbReference type="STRING" id="318586.Pden_0628"/>
<evidence type="ECO:0000313" key="2">
    <source>
        <dbReference type="EMBL" id="ABL68740.1"/>
    </source>
</evidence>
<dbReference type="eggNOG" id="COG4103">
    <property type="taxonomic scope" value="Bacteria"/>
</dbReference>
<keyword evidence="3" id="KW-1185">Reference proteome</keyword>
<dbReference type="EMBL" id="CP000489">
    <property type="protein sequence ID" value="ABL68740.1"/>
    <property type="molecule type" value="Genomic_DNA"/>
</dbReference>
<feature type="domain" description="Co-chaperone DjlA N-terminal" evidence="1">
    <location>
        <begin position="143"/>
        <end position="250"/>
    </location>
</feature>
<dbReference type="Proteomes" id="UP000000361">
    <property type="component" value="Chromosome 1"/>
</dbReference>
<dbReference type="InterPro" id="IPR029024">
    <property type="entry name" value="TerB-like"/>
</dbReference>
<dbReference type="OrthoDB" id="8881374at2"/>
<dbReference type="Gene3D" id="1.10.3680.10">
    <property type="entry name" value="TerB-like"/>
    <property type="match status" value="1"/>
</dbReference>
<sequence>MTTEQDQIGEFDDVKRVIANDLKFKARLGIREDAFASVKLGKTIGSLSDLGGAAATGAGIAQSGMVASTFFAKSGLMAALGIGGAAATPVGWVIAAALASGGAYYGVTRLFKGYEDSRVDVVPRFLNTPIDLLGASMLDLMGSLSLKVAAMDGQVDPREVAVIRDYFVDDWGYDADYVDHALSVLQANADKSRLAEMTQALAEFVHANPDCKFTAIQQEIKVLLHEIAQADGKLDEREDMAIERILRALDEQNSIRASIGRAASGTVAAASSAAGWIGSRFGLGKT</sequence>
<evidence type="ECO:0000259" key="1">
    <source>
        <dbReference type="Pfam" id="PF05099"/>
    </source>
</evidence>
<protein>
    <recommendedName>
        <fullName evidence="1">Co-chaperone DjlA N-terminal domain-containing protein</fullName>
    </recommendedName>
</protein>
<gene>
    <name evidence="2" type="ordered locus">Pden_0628</name>
</gene>
<reference evidence="3" key="1">
    <citation type="submission" date="2006-12" db="EMBL/GenBank/DDBJ databases">
        <title>Complete sequence of chromosome 1 of Paracoccus denitrificans PD1222.</title>
        <authorList>
            <person name="Copeland A."/>
            <person name="Lucas S."/>
            <person name="Lapidus A."/>
            <person name="Barry K."/>
            <person name="Detter J.C."/>
            <person name="Glavina del Rio T."/>
            <person name="Hammon N."/>
            <person name="Israni S."/>
            <person name="Dalin E."/>
            <person name="Tice H."/>
            <person name="Pitluck S."/>
            <person name="Munk A.C."/>
            <person name="Brettin T."/>
            <person name="Bruce D."/>
            <person name="Han C."/>
            <person name="Tapia R."/>
            <person name="Gilna P."/>
            <person name="Schmutz J."/>
            <person name="Larimer F."/>
            <person name="Land M."/>
            <person name="Hauser L."/>
            <person name="Kyrpides N."/>
            <person name="Lykidis A."/>
            <person name="Spiro S."/>
            <person name="Richardson D.J."/>
            <person name="Moir J.W.B."/>
            <person name="Ferguson S.J."/>
            <person name="van Spanning R.J.M."/>
            <person name="Richardson P."/>
        </authorList>
    </citation>
    <scope>NUCLEOTIDE SEQUENCE [LARGE SCALE GENOMIC DNA]</scope>
    <source>
        <strain evidence="3">Pd 1222</strain>
    </source>
</reference>
<organism evidence="2 3">
    <name type="scientific">Paracoccus denitrificans (strain Pd 1222)</name>
    <dbReference type="NCBI Taxonomy" id="318586"/>
    <lineage>
        <taxon>Bacteria</taxon>
        <taxon>Pseudomonadati</taxon>
        <taxon>Pseudomonadota</taxon>
        <taxon>Alphaproteobacteria</taxon>
        <taxon>Rhodobacterales</taxon>
        <taxon>Paracoccaceae</taxon>
        <taxon>Paracoccus</taxon>
    </lineage>
</organism>
<dbReference type="InterPro" id="IPR007791">
    <property type="entry name" value="DjlA_N"/>
</dbReference>
<dbReference type="EnsemblBacteria" id="ABL68740">
    <property type="protein sequence ID" value="ABL68740"/>
    <property type="gene ID" value="Pden_0628"/>
</dbReference>
<dbReference type="GeneID" id="93451852"/>
<dbReference type="SUPFAM" id="SSF158682">
    <property type="entry name" value="TerB-like"/>
    <property type="match status" value="1"/>
</dbReference>